<name>A0A5N6ZK58_9EURO</name>
<accession>A0A5N6ZK58</accession>
<proteinExistence type="predicted"/>
<protein>
    <submittedName>
        <fullName evidence="1">Uncharacterized protein</fullName>
    </submittedName>
</protein>
<dbReference type="EMBL" id="ML737937">
    <property type="protein sequence ID" value="KAE8358014.1"/>
    <property type="molecule type" value="Genomic_DNA"/>
</dbReference>
<organism evidence="1 2">
    <name type="scientific">Aspergillus caelatus</name>
    <dbReference type="NCBI Taxonomy" id="61420"/>
    <lineage>
        <taxon>Eukaryota</taxon>
        <taxon>Fungi</taxon>
        <taxon>Dikarya</taxon>
        <taxon>Ascomycota</taxon>
        <taxon>Pezizomycotina</taxon>
        <taxon>Eurotiomycetes</taxon>
        <taxon>Eurotiomycetidae</taxon>
        <taxon>Eurotiales</taxon>
        <taxon>Aspergillaceae</taxon>
        <taxon>Aspergillus</taxon>
        <taxon>Aspergillus subgen. Circumdati</taxon>
    </lineage>
</organism>
<evidence type="ECO:0000313" key="2">
    <source>
        <dbReference type="Proteomes" id="UP000326268"/>
    </source>
</evidence>
<evidence type="ECO:0000313" key="1">
    <source>
        <dbReference type="EMBL" id="KAE8358014.1"/>
    </source>
</evidence>
<dbReference type="GeneID" id="43653668"/>
<dbReference type="RefSeq" id="XP_031921095.1">
    <property type="nucleotide sequence ID" value="XM_032069222.1"/>
</dbReference>
<gene>
    <name evidence="1" type="ORF">BDV27DRAFT_138358</name>
</gene>
<keyword evidence="2" id="KW-1185">Reference proteome</keyword>
<dbReference type="Proteomes" id="UP000326268">
    <property type="component" value="Unassembled WGS sequence"/>
</dbReference>
<reference evidence="1 2" key="1">
    <citation type="submission" date="2019-04" db="EMBL/GenBank/DDBJ databases">
        <title>Friends and foes A comparative genomics studyof 23 Aspergillus species from section Flavi.</title>
        <authorList>
            <consortium name="DOE Joint Genome Institute"/>
            <person name="Kjaerbolling I."/>
            <person name="Vesth T."/>
            <person name="Frisvad J.C."/>
            <person name="Nybo J.L."/>
            <person name="Theobald S."/>
            <person name="Kildgaard S."/>
            <person name="Isbrandt T."/>
            <person name="Kuo A."/>
            <person name="Sato A."/>
            <person name="Lyhne E.K."/>
            <person name="Kogle M.E."/>
            <person name="Wiebenga A."/>
            <person name="Kun R.S."/>
            <person name="Lubbers R.J."/>
            <person name="Makela M.R."/>
            <person name="Barry K."/>
            <person name="Chovatia M."/>
            <person name="Clum A."/>
            <person name="Daum C."/>
            <person name="Haridas S."/>
            <person name="He G."/>
            <person name="LaButti K."/>
            <person name="Lipzen A."/>
            <person name="Mondo S."/>
            <person name="Riley R."/>
            <person name="Salamov A."/>
            <person name="Simmons B.A."/>
            <person name="Magnuson J.K."/>
            <person name="Henrissat B."/>
            <person name="Mortensen U.H."/>
            <person name="Larsen T.O."/>
            <person name="Devries R.P."/>
            <person name="Grigoriev I.V."/>
            <person name="Machida M."/>
            <person name="Baker S.E."/>
            <person name="Andersen M.R."/>
        </authorList>
    </citation>
    <scope>NUCLEOTIDE SEQUENCE [LARGE SCALE GENOMIC DNA]</scope>
    <source>
        <strain evidence="1 2">CBS 763.97</strain>
    </source>
</reference>
<sequence>MPSHGFRWHTHTHTHTLESIFPLRSSQSLHGQGPLVFFLFGTRKRESFLTCGAVIPARTVKSSINNRTIPSRL</sequence>
<dbReference type="AlphaFoldDB" id="A0A5N6ZK58"/>